<dbReference type="AlphaFoldDB" id="A0A8H3GWM0"/>
<accession>A0A8H3GWM0</accession>
<evidence type="ECO:0000313" key="2">
    <source>
        <dbReference type="Proteomes" id="UP000663850"/>
    </source>
</evidence>
<evidence type="ECO:0000313" key="1">
    <source>
        <dbReference type="EMBL" id="CAE6470000.1"/>
    </source>
</evidence>
<protein>
    <submittedName>
        <fullName evidence="1">Uncharacterized protein</fullName>
    </submittedName>
</protein>
<dbReference type="EMBL" id="CAJMWZ010003131">
    <property type="protein sequence ID" value="CAE6470000.1"/>
    <property type="molecule type" value="Genomic_DNA"/>
</dbReference>
<comment type="caution">
    <text evidence="1">The sequence shown here is derived from an EMBL/GenBank/DDBJ whole genome shotgun (WGS) entry which is preliminary data.</text>
</comment>
<gene>
    <name evidence="1" type="ORF">RDB_LOCUS60412</name>
</gene>
<name>A0A8H3GWM0_9AGAM</name>
<dbReference type="Proteomes" id="UP000663850">
    <property type="component" value="Unassembled WGS sequence"/>
</dbReference>
<organism evidence="1 2">
    <name type="scientific">Rhizoctonia solani</name>
    <dbReference type="NCBI Taxonomy" id="456999"/>
    <lineage>
        <taxon>Eukaryota</taxon>
        <taxon>Fungi</taxon>
        <taxon>Dikarya</taxon>
        <taxon>Basidiomycota</taxon>
        <taxon>Agaricomycotina</taxon>
        <taxon>Agaricomycetes</taxon>
        <taxon>Cantharellales</taxon>
        <taxon>Ceratobasidiaceae</taxon>
        <taxon>Rhizoctonia</taxon>
    </lineage>
</organism>
<reference evidence="1" key="1">
    <citation type="submission" date="2021-01" db="EMBL/GenBank/DDBJ databases">
        <authorList>
            <person name="Kaushik A."/>
        </authorList>
    </citation>
    <scope>NUCLEOTIDE SEQUENCE</scope>
    <source>
        <strain evidence="1">Type strain: AG8-Rh-89/</strain>
    </source>
</reference>
<sequence length="95" mass="9829">MLLSGLGNNFEGSCKYVPVPRLGACMPTPDELRSGLASVRTQEGNALLYQGENCTGASIRVDVGGISSIRGTVVRQVQAINGALAPPTESIARAV</sequence>
<proteinExistence type="predicted"/>